<dbReference type="Proteomes" id="UP000308365">
    <property type="component" value="Unassembled WGS sequence"/>
</dbReference>
<dbReference type="GO" id="GO:0016192">
    <property type="term" value="P:vesicle-mediated transport"/>
    <property type="evidence" value="ECO:0007669"/>
    <property type="project" value="InterPro"/>
</dbReference>
<dbReference type="GO" id="GO:0030117">
    <property type="term" value="C:membrane coat"/>
    <property type="evidence" value="ECO:0007669"/>
    <property type="project" value="InterPro"/>
</dbReference>
<keyword evidence="3" id="KW-0653">Protein transport</keyword>
<dbReference type="Gene3D" id="3.30.450.60">
    <property type="match status" value="1"/>
</dbReference>
<evidence type="ECO:0000256" key="6">
    <source>
        <dbReference type="SAM" id="Phobius"/>
    </source>
</evidence>
<feature type="domain" description="AP complex mu/sigma subunit" evidence="7">
    <location>
        <begin position="197"/>
        <end position="292"/>
    </location>
</feature>
<comment type="subcellular location">
    <subcellularLocation>
        <location evidence="5">Endomembrane system</location>
        <topology evidence="5">Peripheral membrane protein</topology>
        <orientation evidence="5">Cytoplasmic side</orientation>
    </subcellularLocation>
</comment>
<comment type="caution">
    <text evidence="8">The sequence shown here is derived from an EMBL/GenBank/DDBJ whole genome shotgun (WGS) entry which is preliminary data.</text>
</comment>
<keyword evidence="6" id="KW-0812">Transmembrane</keyword>
<proteinExistence type="inferred from homology"/>
<dbReference type="InterPro" id="IPR000804">
    <property type="entry name" value="Clathrin_sm-chain_CS"/>
</dbReference>
<evidence type="ECO:0000256" key="2">
    <source>
        <dbReference type="ARBA" id="ARBA00022448"/>
    </source>
</evidence>
<evidence type="ECO:0000313" key="9">
    <source>
        <dbReference type="Proteomes" id="UP000308365"/>
    </source>
</evidence>
<feature type="transmembrane region" description="Helical" evidence="6">
    <location>
        <begin position="320"/>
        <end position="339"/>
    </location>
</feature>
<dbReference type="EMBL" id="RWIC01001158">
    <property type="protein sequence ID" value="TKC37331.1"/>
    <property type="molecule type" value="Genomic_DNA"/>
</dbReference>
<dbReference type="SUPFAM" id="SSF64356">
    <property type="entry name" value="SNARE-like"/>
    <property type="match status" value="1"/>
</dbReference>
<evidence type="ECO:0000256" key="5">
    <source>
        <dbReference type="ARBA" id="ARBA00029433"/>
    </source>
</evidence>
<dbReference type="Pfam" id="PF01217">
    <property type="entry name" value="Clat_adaptor_s"/>
    <property type="match status" value="1"/>
</dbReference>
<keyword evidence="6" id="KW-1133">Transmembrane helix</keyword>
<name>A0A4U1ELK7_MONMO</name>
<evidence type="ECO:0000256" key="1">
    <source>
        <dbReference type="ARBA" id="ARBA00006972"/>
    </source>
</evidence>
<gene>
    <name evidence="8" type="ORF">EI555_003877</name>
</gene>
<reference evidence="9" key="1">
    <citation type="journal article" date="2019" name="IScience">
        <title>Narwhal Genome Reveals Long-Term Low Genetic Diversity despite Current Large Abundance Size.</title>
        <authorList>
            <person name="Westbury M.V."/>
            <person name="Petersen B."/>
            <person name="Garde E."/>
            <person name="Heide-Jorgensen M.P."/>
            <person name="Lorenzen E.D."/>
        </authorList>
    </citation>
    <scope>NUCLEOTIDE SEQUENCE [LARGE SCALE GENOMIC DNA]</scope>
</reference>
<organism evidence="8 9">
    <name type="scientific">Monodon monoceros</name>
    <name type="common">Narwhal</name>
    <name type="synonym">Ceratodon monodon</name>
    <dbReference type="NCBI Taxonomy" id="40151"/>
    <lineage>
        <taxon>Eukaryota</taxon>
        <taxon>Metazoa</taxon>
        <taxon>Chordata</taxon>
        <taxon>Craniata</taxon>
        <taxon>Vertebrata</taxon>
        <taxon>Euteleostomi</taxon>
        <taxon>Mammalia</taxon>
        <taxon>Eutheria</taxon>
        <taxon>Laurasiatheria</taxon>
        <taxon>Artiodactyla</taxon>
        <taxon>Whippomorpha</taxon>
        <taxon>Cetacea</taxon>
        <taxon>Odontoceti</taxon>
        <taxon>Monodontidae</taxon>
        <taxon>Monodon</taxon>
    </lineage>
</organism>
<keyword evidence="2" id="KW-0813">Transport</keyword>
<dbReference type="GO" id="GO:0006886">
    <property type="term" value="P:intracellular protein transport"/>
    <property type="evidence" value="ECO:0007669"/>
    <property type="project" value="InterPro"/>
</dbReference>
<dbReference type="GO" id="GO:0012505">
    <property type="term" value="C:endomembrane system"/>
    <property type="evidence" value="ECO:0007669"/>
    <property type="project" value="UniProtKB-SubCell"/>
</dbReference>
<evidence type="ECO:0000256" key="3">
    <source>
        <dbReference type="ARBA" id="ARBA00022927"/>
    </source>
</evidence>
<keyword evidence="4 6" id="KW-0472">Membrane</keyword>
<dbReference type="InterPro" id="IPR011012">
    <property type="entry name" value="Longin-like_dom_sf"/>
</dbReference>
<dbReference type="InterPro" id="IPR022775">
    <property type="entry name" value="AP_mu_sigma_su"/>
</dbReference>
<evidence type="ECO:0000259" key="7">
    <source>
        <dbReference type="Pfam" id="PF01217"/>
    </source>
</evidence>
<dbReference type="PANTHER" id="PTHR11753">
    <property type="entry name" value="ADAPTOR COMPLEXES SMALL SUBUNIT FAMILY"/>
    <property type="match status" value="1"/>
</dbReference>
<dbReference type="AlphaFoldDB" id="A0A4U1ELK7"/>
<dbReference type="InterPro" id="IPR016635">
    <property type="entry name" value="AP_complex_ssu"/>
</dbReference>
<dbReference type="PROSITE" id="PS00989">
    <property type="entry name" value="CLAT_ADAPTOR_S"/>
    <property type="match status" value="1"/>
</dbReference>
<evidence type="ECO:0000313" key="8">
    <source>
        <dbReference type="EMBL" id="TKC37331.1"/>
    </source>
</evidence>
<comment type="similarity">
    <text evidence="1">Belongs to the adaptor complexes small subunit family.</text>
</comment>
<accession>A0A4U1ELK7</accession>
<sequence length="353" mass="40338">GAKEDSDTPQRVLDVREELLVVGLNCSANCIHRNENDFFLKMKFDGERKVQIRAFKEAMDIFNLLSSRAPGIAEWHVLNTQRSWLKIPDHVLIYIERTDGVEASAQRLRVEVEATLIFLSVLMPQFCVLDPFFHPLRGHVFWPRTSHCGSHLSFLEDAGSSIHLSTVQTADYHKQLSISRHLATTWHAATGSHGSPKFYQPYSEDTQQQIIRETFHLVSQRDENVCNFLEGGLLIGGSDNNLIYRHYATLYFVFCGGSSESELGILDLIQVFVETLDKCFENVCELDLIFHVFDLCDTSNTFPEPTGMRKLAQKCRQQKFVIWLIATVAFDLLIIWRMLRTVNETFTECSGAL</sequence>
<protein>
    <recommendedName>
        <fullName evidence="7">AP complex mu/sigma subunit domain-containing protein</fullName>
    </recommendedName>
</protein>
<feature type="non-terminal residue" evidence="8">
    <location>
        <position position="1"/>
    </location>
</feature>
<evidence type="ECO:0000256" key="4">
    <source>
        <dbReference type="ARBA" id="ARBA00023136"/>
    </source>
</evidence>